<dbReference type="Proteomes" id="UP001175228">
    <property type="component" value="Unassembled WGS sequence"/>
</dbReference>
<sequence>MSRFLPVWTGHHRREETTYVYPPGWILLSSTSFMANILITNCIAIWRCWFLSGRKWMFSVIPGLCTLVGTIFAGFGLYQMTATSSSGNSCATQIEWMLPYFSMSVTVTILCTVVILYHTVTGPIIGQRTRRLWINIVVESSLLFMVGPIIFLVYITSDIQTGCPLPAVTMIMSLAPIRAVARVPSDATMQESTSLELHIRLETEGNA</sequence>
<proteinExistence type="predicted"/>
<organism evidence="2 3">
    <name type="scientific">Armillaria luteobubalina</name>
    <dbReference type="NCBI Taxonomy" id="153913"/>
    <lineage>
        <taxon>Eukaryota</taxon>
        <taxon>Fungi</taxon>
        <taxon>Dikarya</taxon>
        <taxon>Basidiomycota</taxon>
        <taxon>Agaricomycotina</taxon>
        <taxon>Agaricomycetes</taxon>
        <taxon>Agaricomycetidae</taxon>
        <taxon>Agaricales</taxon>
        <taxon>Marasmiineae</taxon>
        <taxon>Physalacriaceae</taxon>
        <taxon>Armillaria</taxon>
    </lineage>
</organism>
<evidence type="ECO:0000313" key="2">
    <source>
        <dbReference type="EMBL" id="KAK0493390.1"/>
    </source>
</evidence>
<name>A0AA39PZH2_9AGAR</name>
<protein>
    <submittedName>
        <fullName evidence="2">Uncharacterized protein</fullName>
    </submittedName>
</protein>
<evidence type="ECO:0000256" key="1">
    <source>
        <dbReference type="SAM" id="Phobius"/>
    </source>
</evidence>
<feature type="transmembrane region" description="Helical" evidence="1">
    <location>
        <begin position="58"/>
        <end position="78"/>
    </location>
</feature>
<evidence type="ECO:0000313" key="3">
    <source>
        <dbReference type="Proteomes" id="UP001175228"/>
    </source>
</evidence>
<accession>A0AA39PZH2</accession>
<feature type="transmembrane region" description="Helical" evidence="1">
    <location>
        <begin position="98"/>
        <end position="120"/>
    </location>
</feature>
<gene>
    <name evidence="2" type="ORF">EDD18DRAFT_1179916</name>
</gene>
<keyword evidence="1" id="KW-0812">Transmembrane</keyword>
<comment type="caution">
    <text evidence="2">The sequence shown here is derived from an EMBL/GenBank/DDBJ whole genome shotgun (WGS) entry which is preliminary data.</text>
</comment>
<feature type="transmembrane region" description="Helical" evidence="1">
    <location>
        <begin position="132"/>
        <end position="155"/>
    </location>
</feature>
<keyword evidence="1" id="KW-1133">Transmembrane helix</keyword>
<dbReference type="EMBL" id="JAUEPU010000025">
    <property type="protein sequence ID" value="KAK0493390.1"/>
    <property type="molecule type" value="Genomic_DNA"/>
</dbReference>
<dbReference type="AlphaFoldDB" id="A0AA39PZH2"/>
<keyword evidence="3" id="KW-1185">Reference proteome</keyword>
<keyword evidence="1" id="KW-0472">Membrane</keyword>
<reference evidence="2" key="1">
    <citation type="submission" date="2023-06" db="EMBL/GenBank/DDBJ databases">
        <authorList>
            <consortium name="Lawrence Berkeley National Laboratory"/>
            <person name="Ahrendt S."/>
            <person name="Sahu N."/>
            <person name="Indic B."/>
            <person name="Wong-Bajracharya J."/>
            <person name="Merenyi Z."/>
            <person name="Ke H.-M."/>
            <person name="Monk M."/>
            <person name="Kocsube S."/>
            <person name="Drula E."/>
            <person name="Lipzen A."/>
            <person name="Balint B."/>
            <person name="Henrissat B."/>
            <person name="Andreopoulos B."/>
            <person name="Martin F.M."/>
            <person name="Harder C.B."/>
            <person name="Rigling D."/>
            <person name="Ford K.L."/>
            <person name="Foster G.D."/>
            <person name="Pangilinan J."/>
            <person name="Papanicolaou A."/>
            <person name="Barry K."/>
            <person name="LaButti K."/>
            <person name="Viragh M."/>
            <person name="Koriabine M."/>
            <person name="Yan M."/>
            <person name="Riley R."/>
            <person name="Champramary S."/>
            <person name="Plett K.L."/>
            <person name="Tsai I.J."/>
            <person name="Slot J."/>
            <person name="Sipos G."/>
            <person name="Plett J."/>
            <person name="Nagy L.G."/>
            <person name="Grigoriev I.V."/>
        </authorList>
    </citation>
    <scope>NUCLEOTIDE SEQUENCE</scope>
    <source>
        <strain evidence="2">HWK02</strain>
    </source>
</reference>
<feature type="transmembrane region" description="Helical" evidence="1">
    <location>
        <begin position="25"/>
        <end position="46"/>
    </location>
</feature>